<gene>
    <name evidence="2" type="ORF">GCM10011369_09610</name>
</gene>
<evidence type="ECO:0000313" key="2">
    <source>
        <dbReference type="EMBL" id="GGA69995.1"/>
    </source>
</evidence>
<protein>
    <recommendedName>
        <fullName evidence="4">DksA C4-type domain-containing protein</fullName>
    </recommendedName>
</protein>
<dbReference type="RefSeq" id="WP_087504762.1">
    <property type="nucleotide sequence ID" value="NZ_BMDX01000003.1"/>
</dbReference>
<name>A0A8J2XN89_9GAMM</name>
<feature type="zinc finger region" description="dksA C4-type" evidence="1">
    <location>
        <begin position="92"/>
        <end position="116"/>
    </location>
</feature>
<organism evidence="2 3">
    <name type="scientific">Neiella marina</name>
    <dbReference type="NCBI Taxonomy" id="508461"/>
    <lineage>
        <taxon>Bacteria</taxon>
        <taxon>Pseudomonadati</taxon>
        <taxon>Pseudomonadota</taxon>
        <taxon>Gammaproteobacteria</taxon>
        <taxon>Alteromonadales</taxon>
        <taxon>Echinimonadaceae</taxon>
        <taxon>Neiella</taxon>
    </lineage>
</organism>
<evidence type="ECO:0000313" key="3">
    <source>
        <dbReference type="Proteomes" id="UP000619743"/>
    </source>
</evidence>
<proteinExistence type="predicted"/>
<keyword evidence="3" id="KW-1185">Reference proteome</keyword>
<dbReference type="Proteomes" id="UP000619743">
    <property type="component" value="Unassembled WGS sequence"/>
</dbReference>
<dbReference type="OrthoDB" id="6064855at2"/>
<evidence type="ECO:0000256" key="1">
    <source>
        <dbReference type="PROSITE-ProRule" id="PRU00510"/>
    </source>
</evidence>
<reference evidence="3" key="1">
    <citation type="journal article" date="2019" name="Int. J. Syst. Evol. Microbiol.">
        <title>The Global Catalogue of Microorganisms (GCM) 10K type strain sequencing project: providing services to taxonomists for standard genome sequencing and annotation.</title>
        <authorList>
            <consortium name="The Broad Institute Genomics Platform"/>
            <consortium name="The Broad Institute Genome Sequencing Center for Infectious Disease"/>
            <person name="Wu L."/>
            <person name="Ma J."/>
        </authorList>
    </citation>
    <scope>NUCLEOTIDE SEQUENCE [LARGE SCALE GENOMIC DNA]</scope>
    <source>
        <strain evidence="3">CGMCC 1.10130</strain>
    </source>
</reference>
<dbReference type="Gene3D" id="1.20.120.910">
    <property type="entry name" value="DksA, coiled-coil domain"/>
    <property type="match status" value="1"/>
</dbReference>
<accession>A0A8J2XN89</accession>
<comment type="caution">
    <text evidence="2">The sequence shown here is derived from an EMBL/GenBank/DDBJ whole genome shotgun (WGS) entry which is preliminary data.</text>
</comment>
<sequence>MVTKQHSAQLERFKKTLESEHQLLIADLAMALTSIETETSRNVLANLKALSCDELVELLADEECPEINRTLKRLRAVDASLCQTELGLYGFCADCEKAIELDMLQRDATQQRCYACDQIHRHVKKNNKRILL</sequence>
<dbReference type="EMBL" id="BMDX01000003">
    <property type="protein sequence ID" value="GGA69995.1"/>
    <property type="molecule type" value="Genomic_DNA"/>
</dbReference>
<evidence type="ECO:0008006" key="4">
    <source>
        <dbReference type="Google" id="ProtNLM"/>
    </source>
</evidence>
<dbReference type="AlphaFoldDB" id="A0A8J2XN89"/>
<dbReference type="PROSITE" id="PS51128">
    <property type="entry name" value="ZF_DKSA_2"/>
    <property type="match status" value="1"/>
</dbReference>